<proteinExistence type="predicted"/>
<feature type="transmembrane region" description="Helical" evidence="1">
    <location>
        <begin position="37"/>
        <end position="58"/>
    </location>
</feature>
<dbReference type="InterPro" id="IPR032126">
    <property type="entry name" value="LydA_holin"/>
</dbReference>
<evidence type="ECO:0000313" key="2">
    <source>
        <dbReference type="EMBL" id="WAR42929.1"/>
    </source>
</evidence>
<keyword evidence="3" id="KW-1185">Reference proteome</keyword>
<gene>
    <name evidence="2" type="ORF">NM686_010995</name>
</gene>
<name>A0ABY7GFD0_9GAMM</name>
<dbReference type="Pfam" id="PF16083">
    <property type="entry name" value="Phage_holin_3_3"/>
    <property type="match status" value="1"/>
</dbReference>
<feature type="transmembrane region" description="Helical" evidence="1">
    <location>
        <begin position="6"/>
        <end position="25"/>
    </location>
</feature>
<keyword evidence="1" id="KW-0812">Transmembrane</keyword>
<dbReference type="RefSeq" id="WP_255187912.1">
    <property type="nucleotide sequence ID" value="NZ_CP113517.1"/>
</dbReference>
<evidence type="ECO:0000313" key="3">
    <source>
        <dbReference type="Proteomes" id="UP001162780"/>
    </source>
</evidence>
<protein>
    <submittedName>
        <fullName evidence="2">Phage holin family protein</fullName>
    </submittedName>
</protein>
<evidence type="ECO:0000256" key="1">
    <source>
        <dbReference type="SAM" id="Phobius"/>
    </source>
</evidence>
<sequence>MPEKDLMPYLLVGLVSAWGGVASYIRKLRAGLFIRFSLAELVGEVTISGFVGFLTFFLCQEYRLSMEMTAVLTGICAHMGSRAIFTMEVAADNVLRRWGGVKMRGDQ</sequence>
<accession>A0ABY7GFD0</accession>
<keyword evidence="1" id="KW-0472">Membrane</keyword>
<organism evidence="2 3">
    <name type="scientific">Methylomonas rapida</name>
    <dbReference type="NCBI Taxonomy" id="2963939"/>
    <lineage>
        <taxon>Bacteria</taxon>
        <taxon>Pseudomonadati</taxon>
        <taxon>Pseudomonadota</taxon>
        <taxon>Gammaproteobacteria</taxon>
        <taxon>Methylococcales</taxon>
        <taxon>Methylococcaceae</taxon>
        <taxon>Methylomonas</taxon>
    </lineage>
</organism>
<keyword evidence="1" id="KW-1133">Transmembrane helix</keyword>
<dbReference type="Proteomes" id="UP001162780">
    <property type="component" value="Chromosome"/>
</dbReference>
<reference evidence="2" key="1">
    <citation type="submission" date="2022-11" db="EMBL/GenBank/DDBJ databases">
        <title>Methylomonas rapida sp. nov., Carotenoid-Producing Obligate Methanotrophs with High Growth Characteristics and Biotechnological Potential.</title>
        <authorList>
            <person name="Tikhonova E.N."/>
            <person name="Suleimanov R.Z."/>
            <person name="Miroshnikov K."/>
            <person name="Oshkin I.Y."/>
            <person name="Belova S.E."/>
            <person name="Danilova O.V."/>
            <person name="Ashikhmin A."/>
            <person name="Konopkin A."/>
            <person name="But S.Y."/>
            <person name="Khmelenina V.N."/>
            <person name="Kuznetsov N."/>
            <person name="Pimenov N.V."/>
            <person name="Dedysh S.N."/>
        </authorList>
    </citation>
    <scope>NUCLEOTIDE SEQUENCE</scope>
    <source>
        <strain evidence="2">MP1</strain>
    </source>
</reference>
<dbReference type="EMBL" id="CP113517">
    <property type="protein sequence ID" value="WAR42929.1"/>
    <property type="molecule type" value="Genomic_DNA"/>
</dbReference>